<comment type="subcellular location">
    <subcellularLocation>
        <location evidence="1">Membrane</location>
        <topology evidence="1">Multi-pass membrane protein</topology>
    </subcellularLocation>
</comment>
<dbReference type="PROSITE" id="PS51012">
    <property type="entry name" value="ABC_TM2"/>
    <property type="match status" value="1"/>
</dbReference>
<keyword evidence="2 7" id="KW-0812">Transmembrane</keyword>
<dbReference type="Gene3D" id="3.40.50.300">
    <property type="entry name" value="P-loop containing nucleotide triphosphate hydrolases"/>
    <property type="match status" value="1"/>
</dbReference>
<evidence type="ECO:0000256" key="2">
    <source>
        <dbReference type="ARBA" id="ARBA00022692"/>
    </source>
</evidence>
<keyword evidence="4" id="KW-0067">ATP-binding</keyword>
<dbReference type="InterPro" id="IPR017871">
    <property type="entry name" value="ABC_transporter-like_CS"/>
</dbReference>
<dbReference type="EMBL" id="ASGP02000003">
    <property type="protein sequence ID" value="KAH9518197.1"/>
    <property type="molecule type" value="Genomic_DNA"/>
</dbReference>
<feature type="transmembrane region" description="Helical" evidence="7">
    <location>
        <begin position="832"/>
        <end position="854"/>
    </location>
</feature>
<evidence type="ECO:0000259" key="8">
    <source>
        <dbReference type="PROSITE" id="PS50893"/>
    </source>
</evidence>
<dbReference type="EMBL" id="SDOV01000004">
    <property type="protein sequence ID" value="KAH7641798.1"/>
    <property type="molecule type" value="Genomic_DNA"/>
</dbReference>
<dbReference type="GO" id="GO:0140359">
    <property type="term" value="F:ABC-type transporter activity"/>
    <property type="evidence" value="ECO:0007669"/>
    <property type="project" value="InterPro"/>
</dbReference>
<keyword evidence="3" id="KW-0547">Nucleotide-binding</keyword>
<organism evidence="11 12">
    <name type="scientific">Dermatophagoides farinae</name>
    <name type="common">American house dust mite</name>
    <dbReference type="NCBI Taxonomy" id="6954"/>
    <lineage>
        <taxon>Eukaryota</taxon>
        <taxon>Metazoa</taxon>
        <taxon>Ecdysozoa</taxon>
        <taxon>Arthropoda</taxon>
        <taxon>Chelicerata</taxon>
        <taxon>Arachnida</taxon>
        <taxon>Acari</taxon>
        <taxon>Acariformes</taxon>
        <taxon>Sarcoptiformes</taxon>
        <taxon>Astigmata</taxon>
        <taxon>Psoroptidia</taxon>
        <taxon>Analgoidea</taxon>
        <taxon>Pyroglyphidae</taxon>
        <taxon>Dermatophagoidinae</taxon>
        <taxon>Dermatophagoides</taxon>
    </lineage>
</organism>
<evidence type="ECO:0000256" key="3">
    <source>
        <dbReference type="ARBA" id="ARBA00022741"/>
    </source>
</evidence>
<name>A0A922I310_DERFA</name>
<evidence type="ECO:0000313" key="11">
    <source>
        <dbReference type="EMBL" id="KAH9518197.1"/>
    </source>
</evidence>
<proteinExistence type="predicted"/>
<dbReference type="InterPro" id="IPR047817">
    <property type="entry name" value="ABC2_TM_bact-type"/>
</dbReference>
<dbReference type="PROSITE" id="PS50893">
    <property type="entry name" value="ABC_TRANSPORTER_2"/>
    <property type="match status" value="1"/>
</dbReference>
<dbReference type="OrthoDB" id="10255969at2759"/>
<dbReference type="InterPro" id="IPR003439">
    <property type="entry name" value="ABC_transporter-like_ATP-bd"/>
</dbReference>
<feature type="transmembrane region" description="Helical" evidence="7">
    <location>
        <begin position="740"/>
        <end position="766"/>
    </location>
</feature>
<reference evidence="11" key="1">
    <citation type="submission" date="2013-05" db="EMBL/GenBank/DDBJ databases">
        <authorList>
            <person name="Yim A.K.Y."/>
            <person name="Chan T.F."/>
            <person name="Ji K.M."/>
            <person name="Liu X.Y."/>
            <person name="Zhou J.W."/>
            <person name="Li R.Q."/>
            <person name="Yang K.Y."/>
            <person name="Li J."/>
            <person name="Li M."/>
            <person name="Law P.T.W."/>
            <person name="Wu Y.L."/>
            <person name="Cai Z.L."/>
            <person name="Qin H."/>
            <person name="Bao Y."/>
            <person name="Leung R.K.K."/>
            <person name="Ng P.K.S."/>
            <person name="Zou J."/>
            <person name="Zhong X.J."/>
            <person name="Ran P.X."/>
            <person name="Zhong N.S."/>
            <person name="Liu Z.G."/>
            <person name="Tsui S.K.W."/>
        </authorList>
    </citation>
    <scope>NUCLEOTIDE SEQUENCE</scope>
    <source>
        <strain evidence="11">Derf</strain>
        <tissue evidence="11">Whole organism</tissue>
    </source>
</reference>
<feature type="domain" description="ABC transporter" evidence="8">
    <location>
        <begin position="47"/>
        <end position="281"/>
    </location>
</feature>
<dbReference type="InterPro" id="IPR013525">
    <property type="entry name" value="ABC2_TM"/>
</dbReference>
<dbReference type="Proteomes" id="UP000790347">
    <property type="component" value="Unassembled WGS sequence"/>
</dbReference>
<dbReference type="GO" id="GO:0005524">
    <property type="term" value="F:ATP binding"/>
    <property type="evidence" value="ECO:0007669"/>
    <property type="project" value="UniProtKB-KW"/>
</dbReference>
<dbReference type="Pfam" id="PF12698">
    <property type="entry name" value="ABC2_membrane_3"/>
    <property type="match status" value="1"/>
</dbReference>
<dbReference type="Pfam" id="PF00005">
    <property type="entry name" value="ABC_tran"/>
    <property type="match status" value="1"/>
</dbReference>
<dbReference type="SMART" id="SM00382">
    <property type="entry name" value="AAA"/>
    <property type="match status" value="1"/>
</dbReference>
<evidence type="ECO:0000313" key="12">
    <source>
        <dbReference type="Proteomes" id="UP000790347"/>
    </source>
</evidence>
<dbReference type="SUPFAM" id="SSF52540">
    <property type="entry name" value="P-loop containing nucleoside triphosphate hydrolases"/>
    <property type="match status" value="1"/>
</dbReference>
<reference evidence="10" key="3">
    <citation type="journal article" date="2021" name="World Allergy Organ. J.">
        <title>Chromosome-level assembly of Dermatophagoides farinae genome and transcriptome reveals two novel allergens Der f 37 and Der f 39.</title>
        <authorList>
            <person name="Chen J."/>
            <person name="Cai Z."/>
            <person name="Fan D."/>
            <person name="Hu J."/>
            <person name="Hou Y."/>
            <person name="He Y."/>
            <person name="Zhang Z."/>
            <person name="Zhao Z."/>
            <person name="Gao P."/>
            <person name="Hu W."/>
            <person name="Sun J."/>
            <person name="Li J."/>
            <person name="Ji K."/>
        </authorList>
    </citation>
    <scope>NUCLEOTIDE SEQUENCE</scope>
    <source>
        <strain evidence="10">JKM2019</strain>
    </source>
</reference>
<evidence type="ECO:0000256" key="4">
    <source>
        <dbReference type="ARBA" id="ARBA00022840"/>
    </source>
</evidence>
<dbReference type="Proteomes" id="UP000828236">
    <property type="component" value="Unassembled WGS sequence"/>
</dbReference>
<keyword evidence="12" id="KW-1185">Reference proteome</keyword>
<evidence type="ECO:0000256" key="5">
    <source>
        <dbReference type="ARBA" id="ARBA00022989"/>
    </source>
</evidence>
<dbReference type="CDD" id="cd03230">
    <property type="entry name" value="ABC_DR_subfamily_A"/>
    <property type="match status" value="1"/>
</dbReference>
<dbReference type="PANTHER" id="PTHR43038:SF3">
    <property type="entry name" value="ABC TRANSPORTER G FAMILY MEMBER 20 ISOFORM X1"/>
    <property type="match status" value="1"/>
</dbReference>
<sequence length="858" mass="95447">MPFETESEAVGYGGVNTVQLCAYRPSIESKLSSSLSLDQHPIQQVAVEVNRVCLSYGRGNSIKPVLNSISLNVPEAAIYGLLGPSGCGKTTLLRCIVGRIKAQQGYVRVFGYQPNEPGSQIPGSSVGYMPQEVAVYDEFSIEEMLYYFGRLFNLSPEFLNERILFLISFLDLPNQNRLVKHLSGGQKRRVSLAAALVHSPPLLILDEPTVGVDPLLRQSIWNHLVTLTRKERITIIVTTHYIEEARQANVVGLMRQGRLLAENSPDQLMVDHNLDTLEDVFLKLCMSDISFKAAALSNYTAIPRSDLNITAAIVNESPPVPPSVAATTNHTISINNETTVSPNITAKQFNQIETNGDLKNIIKFPSVFSLYITNKEASYDLAPAPPPPATAIVHSTNNSTINLVTSENGYCQNNTKTNSNDKSNRIQMNGTTMNGHIPHTTATYANPTTTYPTSSYSRKYNQNSCKLSTWHEYWSTTCIVAWKNFTRLRRNIPLLLFQFLLPAIQVILFCLCIGGEPFDIDVAVVNEEQPPYLSKLFLSKIDPNSVRLHNFSSLEDAIAAVKRGDMWGVLHLSEKFSVNLQKRVVMGEDVDNETIEASTVRIYPDLTNQQISFSMEKTFREAFQAFAQETLNLFGQNPALAETPIALGFPVYGDPHKQGYLEYMAPGVVVSICYIMATGLTSLAFIIERRDGLFERSLVAGVDTMQILFSHALVQISVMSIQILLVLIFTFLVFDIPSRGPFILVILLLVFQGATGMAFGLVVSALCKQENTAVMMILGSFYPNLILSGIIWPLEAMPHWIRSFSYFQPQTLPTETLRHILSRGWSIQDSGVWMGFVVTGSWFFIYVLVAAIVFKIKK</sequence>
<comment type="caution">
    <text evidence="11">The sequence shown here is derived from an EMBL/GenBank/DDBJ whole genome shotgun (WGS) entry which is preliminary data.</text>
</comment>
<protein>
    <submittedName>
        <fullName evidence="10">Lipid exporter abca1-like protein</fullName>
    </submittedName>
</protein>
<dbReference type="GO" id="GO:0016887">
    <property type="term" value="F:ATP hydrolysis activity"/>
    <property type="evidence" value="ECO:0007669"/>
    <property type="project" value="InterPro"/>
</dbReference>
<reference evidence="10" key="2">
    <citation type="submission" date="2020-06" db="EMBL/GenBank/DDBJ databases">
        <authorList>
            <person name="Ji K."/>
            <person name="Li J."/>
        </authorList>
    </citation>
    <scope>NUCLEOTIDE SEQUENCE</scope>
    <source>
        <strain evidence="10">JKM2019</strain>
        <tissue evidence="10">Whole body</tissue>
    </source>
</reference>
<dbReference type="PROSITE" id="PS00211">
    <property type="entry name" value="ABC_TRANSPORTER_1"/>
    <property type="match status" value="1"/>
</dbReference>
<evidence type="ECO:0000256" key="1">
    <source>
        <dbReference type="ARBA" id="ARBA00004141"/>
    </source>
</evidence>
<feature type="transmembrane region" description="Helical" evidence="7">
    <location>
        <begin position="773"/>
        <end position="794"/>
    </location>
</feature>
<dbReference type="GO" id="GO:0016020">
    <property type="term" value="C:membrane"/>
    <property type="evidence" value="ECO:0007669"/>
    <property type="project" value="UniProtKB-SubCell"/>
</dbReference>
<reference evidence="11" key="4">
    <citation type="journal article" date="2022" name="Res Sq">
        <title>Comparative Genomics Reveals Insights into the Divergent Evolution of Astigmatic Mites and Household Pest Adaptations.</title>
        <authorList>
            <person name="Xiong Q."/>
            <person name="Wan A.T.-Y."/>
            <person name="Liu X.-Y."/>
            <person name="Fung C.S.-H."/>
            <person name="Xiao X."/>
            <person name="Malainual N."/>
            <person name="Hou J."/>
            <person name="Wang L."/>
            <person name="Wang M."/>
            <person name="Yang K."/>
            <person name="Cui Y."/>
            <person name="Leung E."/>
            <person name="Nong W."/>
            <person name="Shin S.-K."/>
            <person name="Au S."/>
            <person name="Jeong K.Y."/>
            <person name="Chew F.T."/>
            <person name="Hui J."/>
            <person name="Leung T.F."/>
            <person name="Tungtrongchitr A."/>
            <person name="Zhong N."/>
            <person name="Liu Z."/>
            <person name="Tsui S."/>
        </authorList>
    </citation>
    <scope>NUCLEOTIDE SEQUENCE</scope>
    <source>
        <strain evidence="11">Derf</strain>
        <tissue evidence="11">Whole organism</tissue>
    </source>
</reference>
<dbReference type="PANTHER" id="PTHR43038">
    <property type="entry name" value="ATP-BINDING CASSETTE, SUB-FAMILY H, MEMBER 1"/>
    <property type="match status" value="1"/>
</dbReference>
<keyword evidence="6 7" id="KW-0472">Membrane</keyword>
<keyword evidence="5 7" id="KW-1133">Transmembrane helix</keyword>
<feature type="domain" description="ABC transmembrane type-2" evidence="9">
    <location>
        <begin position="629"/>
        <end position="857"/>
    </location>
</feature>
<evidence type="ECO:0000256" key="6">
    <source>
        <dbReference type="ARBA" id="ARBA00023136"/>
    </source>
</evidence>
<feature type="transmembrane region" description="Helical" evidence="7">
    <location>
        <begin position="663"/>
        <end position="687"/>
    </location>
</feature>
<dbReference type="AlphaFoldDB" id="A0A922I310"/>
<evidence type="ECO:0000259" key="9">
    <source>
        <dbReference type="PROSITE" id="PS51012"/>
    </source>
</evidence>
<dbReference type="InterPro" id="IPR003593">
    <property type="entry name" value="AAA+_ATPase"/>
</dbReference>
<dbReference type="InterPro" id="IPR027417">
    <property type="entry name" value="P-loop_NTPase"/>
</dbReference>
<evidence type="ECO:0000256" key="7">
    <source>
        <dbReference type="SAM" id="Phobius"/>
    </source>
</evidence>
<evidence type="ECO:0000313" key="10">
    <source>
        <dbReference type="EMBL" id="KAH7641798.1"/>
    </source>
</evidence>
<feature type="transmembrane region" description="Helical" evidence="7">
    <location>
        <begin position="708"/>
        <end position="734"/>
    </location>
</feature>
<gene>
    <name evidence="11" type="ORF">DERF_008790</name>
    <name evidence="10" type="ORF">HUG17_4843</name>
</gene>
<accession>A0A922I310</accession>